<evidence type="ECO:0000313" key="2">
    <source>
        <dbReference type="Proteomes" id="UP000093080"/>
    </source>
</evidence>
<organism evidence="1 2">
    <name type="scientific">Dissulfuribacter thermophilus</name>
    <dbReference type="NCBI Taxonomy" id="1156395"/>
    <lineage>
        <taxon>Bacteria</taxon>
        <taxon>Pseudomonadati</taxon>
        <taxon>Thermodesulfobacteriota</taxon>
        <taxon>Dissulfuribacteria</taxon>
        <taxon>Dissulfuribacterales</taxon>
        <taxon>Dissulfuribacteraceae</taxon>
        <taxon>Dissulfuribacter</taxon>
    </lineage>
</organism>
<sequence length="44" mass="5212">MYVVIPTIGVIMPTIPREMTKLPDNFKRNLDKKQSKHQYILKIL</sequence>
<dbReference type="Proteomes" id="UP000093080">
    <property type="component" value="Unassembled WGS sequence"/>
</dbReference>
<proteinExistence type="predicted"/>
<keyword evidence="2" id="KW-1185">Reference proteome</keyword>
<dbReference type="STRING" id="1156395.DBT_0247"/>
<dbReference type="AlphaFoldDB" id="A0A1B9F942"/>
<protein>
    <submittedName>
        <fullName evidence="1">Uncharacterized protein</fullName>
    </submittedName>
</protein>
<dbReference type="EMBL" id="MAGO01000001">
    <property type="protein sequence ID" value="OCC16430.1"/>
    <property type="molecule type" value="Genomic_DNA"/>
</dbReference>
<reference evidence="1 2" key="1">
    <citation type="submission" date="2016-06" db="EMBL/GenBank/DDBJ databases">
        <title>Respiratory ammonification of nitrate coupled to the oxidation of elemental sulfur in deep-sea autotrophic thermophilic bacteria.</title>
        <authorList>
            <person name="Slobodkina G.B."/>
            <person name="Mardanov A.V."/>
            <person name="Ravin N.V."/>
            <person name="Frolova A.A."/>
            <person name="Viryasiv M.B."/>
            <person name="Chernyh N.A."/>
            <person name="Bonch-Osmolovskaya E.A."/>
            <person name="Slobodkin A.I."/>
        </authorList>
    </citation>
    <scope>NUCLEOTIDE SEQUENCE [LARGE SCALE GENOMIC DNA]</scope>
    <source>
        <strain evidence="1 2">S69</strain>
    </source>
</reference>
<comment type="caution">
    <text evidence="1">The sequence shown here is derived from an EMBL/GenBank/DDBJ whole genome shotgun (WGS) entry which is preliminary data.</text>
</comment>
<gene>
    <name evidence="1" type="ORF">DBT_0247</name>
</gene>
<accession>A0A1B9F942</accession>
<evidence type="ECO:0000313" key="1">
    <source>
        <dbReference type="EMBL" id="OCC16430.1"/>
    </source>
</evidence>
<name>A0A1B9F942_9BACT</name>